<evidence type="ECO:0000256" key="1">
    <source>
        <dbReference type="ARBA" id="ARBA00004123"/>
    </source>
</evidence>
<dbReference type="GO" id="GO:0000070">
    <property type="term" value="P:mitotic sister chromatid segregation"/>
    <property type="evidence" value="ECO:0007669"/>
    <property type="project" value="TreeGrafter"/>
</dbReference>
<dbReference type="PANTHER" id="PTHR14401">
    <property type="entry name" value="CENTROMERE PROTEIN K"/>
    <property type="match status" value="1"/>
</dbReference>
<evidence type="ECO:0000256" key="4">
    <source>
        <dbReference type="ARBA" id="ARBA00022454"/>
    </source>
</evidence>
<dbReference type="PANTHER" id="PTHR14401:SF6">
    <property type="entry name" value="CENTROMERE PROTEIN K"/>
    <property type="match status" value="1"/>
</dbReference>
<evidence type="ECO:0000256" key="7">
    <source>
        <dbReference type="ARBA" id="ARBA00023328"/>
    </source>
</evidence>
<dbReference type="Proteomes" id="UP000265663">
    <property type="component" value="Unassembled WGS sequence"/>
</dbReference>
<dbReference type="GO" id="GO:0005634">
    <property type="term" value="C:nucleus"/>
    <property type="evidence" value="ECO:0007669"/>
    <property type="project" value="UniProtKB-SubCell"/>
</dbReference>
<evidence type="ECO:0000256" key="8">
    <source>
        <dbReference type="SAM" id="Coils"/>
    </source>
</evidence>
<protein>
    <submittedName>
        <fullName evidence="9">Centromere Cenp-K</fullName>
    </submittedName>
</protein>
<comment type="similarity">
    <text evidence="3">Belongs to the CENP-K/MCM22 family.</text>
</comment>
<keyword evidence="6" id="KW-0539">Nucleus</keyword>
<evidence type="ECO:0000313" key="9">
    <source>
        <dbReference type="EMBL" id="RMZ70619.1"/>
    </source>
</evidence>
<keyword evidence="5 8" id="KW-0175">Coiled coil</keyword>
<evidence type="ECO:0000256" key="2">
    <source>
        <dbReference type="ARBA" id="ARBA00004584"/>
    </source>
</evidence>
<accession>A0A3M7M8A6</accession>
<proteinExistence type="inferred from homology"/>
<keyword evidence="10" id="KW-1185">Reference proteome</keyword>
<reference evidence="9 10" key="1">
    <citation type="journal article" date="2014" name="PLoS ONE">
        <title>De novo Genome Assembly of the Fungal Plant Pathogen Pyrenophora semeniperda.</title>
        <authorList>
            <person name="Soliai M.M."/>
            <person name="Meyer S.E."/>
            <person name="Udall J.A."/>
            <person name="Elzinga D.E."/>
            <person name="Hermansen R.A."/>
            <person name="Bodily P.M."/>
            <person name="Hart A.A."/>
            <person name="Coleman C.E."/>
        </authorList>
    </citation>
    <scope>NUCLEOTIDE SEQUENCE [LARGE SCALE GENOMIC DNA]</scope>
    <source>
        <strain evidence="9 10">CCB06</strain>
        <tissue evidence="9">Mycelium</tissue>
    </source>
</reference>
<dbReference type="EMBL" id="KE747824">
    <property type="protein sequence ID" value="RMZ70619.1"/>
    <property type="molecule type" value="Genomic_DNA"/>
</dbReference>
<feature type="coiled-coil region" evidence="8">
    <location>
        <begin position="47"/>
        <end position="74"/>
    </location>
</feature>
<evidence type="ECO:0000256" key="3">
    <source>
        <dbReference type="ARBA" id="ARBA00005795"/>
    </source>
</evidence>
<keyword evidence="4" id="KW-0158">Chromosome</keyword>
<dbReference type="GO" id="GO:0000775">
    <property type="term" value="C:chromosome, centromeric region"/>
    <property type="evidence" value="ECO:0007669"/>
    <property type="project" value="UniProtKB-SubCell"/>
</dbReference>
<organism evidence="9 10">
    <name type="scientific">Pyrenophora seminiperda CCB06</name>
    <dbReference type="NCBI Taxonomy" id="1302712"/>
    <lineage>
        <taxon>Eukaryota</taxon>
        <taxon>Fungi</taxon>
        <taxon>Dikarya</taxon>
        <taxon>Ascomycota</taxon>
        <taxon>Pezizomycotina</taxon>
        <taxon>Dothideomycetes</taxon>
        <taxon>Pleosporomycetidae</taxon>
        <taxon>Pleosporales</taxon>
        <taxon>Pleosporineae</taxon>
        <taxon>Pleosporaceae</taxon>
        <taxon>Pyrenophora</taxon>
    </lineage>
</organism>
<dbReference type="GO" id="GO:0051382">
    <property type="term" value="P:kinetochore assembly"/>
    <property type="evidence" value="ECO:0007669"/>
    <property type="project" value="InterPro"/>
</dbReference>
<comment type="subcellular location">
    <subcellularLocation>
        <location evidence="2">Chromosome</location>
        <location evidence="2">Centromere</location>
    </subcellularLocation>
    <subcellularLocation>
        <location evidence="1">Nucleus</location>
    </subcellularLocation>
</comment>
<evidence type="ECO:0000256" key="5">
    <source>
        <dbReference type="ARBA" id="ARBA00023054"/>
    </source>
</evidence>
<keyword evidence="7" id="KW-0137">Centromere</keyword>
<gene>
    <name evidence="9" type="ORF">GMOD_00000736</name>
</gene>
<name>A0A3M7M8A6_9PLEO</name>
<dbReference type="OrthoDB" id="9445768at2759"/>
<dbReference type="AlphaFoldDB" id="A0A3M7M8A6"/>
<evidence type="ECO:0000313" key="10">
    <source>
        <dbReference type="Proteomes" id="UP000265663"/>
    </source>
</evidence>
<evidence type="ECO:0000256" key="6">
    <source>
        <dbReference type="ARBA" id="ARBA00023242"/>
    </source>
</evidence>
<feature type="coiled-coil region" evidence="8">
    <location>
        <begin position="140"/>
        <end position="181"/>
    </location>
</feature>
<sequence>MNHSDVFSKIKEQVEAQRETLQKIQAYATEARERQDHVVDFDASSIEHRLAQTVRELQARVQEQQAALEQLRSKSNVDLEAAAYASEDPRQKLQQLIAVKDAYRRLKPTATYLPGKESALPALLAARTLQQGIRGTKESIADTKSQFEAKEAALQREEANLHDANQLTQAMEARIERLRAQHADRSQKTPAHLARELIAAKRAQKDAYDADMQRLGQAMNDFINDYLSNMLAAEELGGPVVGDMLDVEDDVLAAGFTKKGRAKSTKKPVSDKMRQRRIDQIWGKQHATTAGADNEVAEEVEEEPPTEAEAADAEMRQLIENLFATLVGPGGGKAYFQLQRDSAASRFLVRAKIAQFHPRDARKLRLIDFGRELDD</sequence>
<dbReference type="InterPro" id="IPR020993">
    <property type="entry name" value="Centromere_CenpK"/>
</dbReference>